<reference evidence="3 4" key="1">
    <citation type="journal article" date="2019" name="BMC Genomics">
        <title>Chromosome level assembly and comparative genome analysis confirm lager-brewing yeasts originated from a single hybridization.</title>
        <authorList>
            <person name="Salazar A.N."/>
            <person name="Gorter de Vries A.R."/>
            <person name="van den Broek M."/>
            <person name="Brouwers N."/>
            <person name="de la Torre Cortes P."/>
            <person name="Kuijpers N.G.A."/>
            <person name="Daran J.G."/>
            <person name="Abeel T."/>
        </authorList>
    </citation>
    <scope>NUCLEOTIDE SEQUENCE [LARGE SCALE GENOMIC DNA]</scope>
    <source>
        <strain evidence="3 4">CBS 1483</strain>
    </source>
</reference>
<gene>
    <name evidence="3" type="primary">UTP8_1</name>
    <name evidence="3" type="ORF">GRS66_001941</name>
</gene>
<dbReference type="Pfam" id="PF10395">
    <property type="entry name" value="Utp8_b_propeller"/>
    <property type="match status" value="1"/>
</dbReference>
<dbReference type="Proteomes" id="UP000501346">
    <property type="component" value="Chromosome ScVII"/>
</dbReference>
<dbReference type="AlphaFoldDB" id="A0A6C1DRJ6"/>
<accession>A0A6C1DRJ6</accession>
<dbReference type="InterPro" id="IPR053881">
    <property type="entry name" value="Utp8_C"/>
</dbReference>
<evidence type="ECO:0000259" key="2">
    <source>
        <dbReference type="Pfam" id="PF22542"/>
    </source>
</evidence>
<proteinExistence type="predicted"/>
<feature type="domain" description="Utp8 C-terminal" evidence="2">
    <location>
        <begin position="426"/>
        <end position="713"/>
    </location>
</feature>
<protein>
    <submittedName>
        <fullName evidence="3">U3 snoRNP protein</fullName>
    </submittedName>
</protein>
<name>A0A6C1DRJ6_SACPS</name>
<dbReference type="EMBL" id="CP048988">
    <property type="protein sequence ID" value="QID79658.1"/>
    <property type="molecule type" value="Genomic_DNA"/>
</dbReference>
<feature type="domain" description="Utp8 beta-propeller" evidence="1">
    <location>
        <begin position="1"/>
        <end position="416"/>
    </location>
</feature>
<dbReference type="InterPro" id="IPR018843">
    <property type="entry name" value="Utp8_b-prop"/>
</dbReference>
<dbReference type="Pfam" id="PF22542">
    <property type="entry name" value="Utp8_C"/>
    <property type="match status" value="1"/>
</dbReference>
<sequence length="713" mass="80106">MPSLSQPFRLATLPKIASLSNFSLQADYVQVADGTFNESTNNITLGISGSSISQYIINPTPKLTFDYPIPSTNIITACNAEKGQANIDGNIKASTDDEANDEKAINTQKKRNVEIWAFGLMVNKGNYTLNVITKALEDTTDTSNDHLSESDIDNKAYTGSDEFLSQYKIKAKAKVMSIKIDTKNSLVIAILQNGLIEIFDFKLTLLHSFDISYDNLKYAKWFTENGTEYVFVLCPLQDDKVCYKLLELTDCGSGGSSPIKELSSTIIEGFSFENSKLCYQFGKLYKLNQGKIYIYSLPHCQLQQVIEFPMVDKLSPGDDLISFQPVSVNRVLLTVNNVIYLLDLLHCSTLSQRELTHVKTFQLLKSAVINSEKSHNSKTIAIGISTKNGPNPTSSLEIINIDVGTNTLKDSLGKSFQVGNNDSSVILKPLFDDKDINDKRVKCDDVSGDSSVPVLHCNEVIEKLSALQDNDITSFDDIFFKELKIKEEHYTEKDRYISDPGFLNKVLDLIFGKFSGNDYPKTLTFLLTHPLFPLCRTRNLLSLLRDQPRLFKQAIVTYPNLPLNELLEELFSIRNRELLLDISFRILQDFTRDSIKQEMKKLSKLDVQNFIEFITSGGEDSSPECFNPSQSTQLFQLLSLVLDSIGLFSLEGALLENLTLYIDKQVEIAERNTELWNLIDTKGFQHGFASSTSDNGTSQKRALPTYTMEYLDI</sequence>
<evidence type="ECO:0000259" key="1">
    <source>
        <dbReference type="Pfam" id="PF10395"/>
    </source>
</evidence>
<evidence type="ECO:0000313" key="4">
    <source>
        <dbReference type="Proteomes" id="UP000501346"/>
    </source>
</evidence>
<keyword evidence="4" id="KW-1185">Reference proteome</keyword>
<evidence type="ECO:0000313" key="3">
    <source>
        <dbReference type="EMBL" id="QID79658.1"/>
    </source>
</evidence>
<organism evidence="3 4">
    <name type="scientific">Saccharomyces pastorianus</name>
    <name type="common">Lager yeast</name>
    <name type="synonym">Saccharomyces cerevisiae x Saccharomyces eubayanus</name>
    <dbReference type="NCBI Taxonomy" id="27292"/>
    <lineage>
        <taxon>Eukaryota</taxon>
        <taxon>Fungi</taxon>
        <taxon>Dikarya</taxon>
        <taxon>Ascomycota</taxon>
        <taxon>Saccharomycotina</taxon>
        <taxon>Saccharomycetes</taxon>
        <taxon>Saccharomycetales</taxon>
        <taxon>Saccharomycetaceae</taxon>
        <taxon>Saccharomyces</taxon>
    </lineage>
</organism>
<dbReference type="OrthoDB" id="4055624at2759"/>